<dbReference type="Pfam" id="PF13795">
    <property type="entry name" value="HupE_UreJ_2"/>
    <property type="match status" value="1"/>
</dbReference>
<evidence type="ECO:0000313" key="3">
    <source>
        <dbReference type="EMBL" id="RJF35219.1"/>
    </source>
</evidence>
<feature type="transmembrane region" description="Helical" evidence="1">
    <location>
        <begin position="292"/>
        <end position="310"/>
    </location>
</feature>
<name>A0A3A3EL04_9GAMM</name>
<evidence type="ECO:0000313" key="4">
    <source>
        <dbReference type="Proteomes" id="UP000265938"/>
    </source>
</evidence>
<gene>
    <name evidence="3" type="ORF">D4741_09535</name>
</gene>
<feature type="transmembrane region" description="Helical" evidence="1">
    <location>
        <begin position="242"/>
        <end position="262"/>
    </location>
</feature>
<sequence>MKAVINLLFGLAFLVSLFCAKAFAHSASTSAVFIDTHKPQIKLEIYLPLDQLRLADESLFPSQSDDLKQVNFSALQDYMQTHVSITTQNSQPLTAQKVDDFAIHEFDNVLFMVMKMQFIKPDHFDTSGFSLHYNAILHRVVTHKIYVSYRNDMHEVLKASQDIATIGLIRYQRETLFIEPEKITAWFQFKLMFVYGMSHIAAGIDHLLFLLCLILPAPLVSANKRWQSVAPVRQCVMSVAKIVTFFTLGHSLTLALTTLGYISFPAKPIEILVAASILVSALNAIRPIFSQSAMWIAFIFGLIHGQAFAIEMSHMGFDTQAIIVALVAFNLGIETVQLLIVICVVPVLAMLARTYFYNAIRITLSVLAMAAASYWIIERSV</sequence>
<dbReference type="AlphaFoldDB" id="A0A3A3EL04"/>
<protein>
    <submittedName>
        <fullName evidence="3">HupE/UreJ family protein</fullName>
    </submittedName>
</protein>
<dbReference type="InterPro" id="IPR032809">
    <property type="entry name" value="Put_HupE_UreJ"/>
</dbReference>
<keyword evidence="2" id="KW-0732">Signal</keyword>
<keyword evidence="1" id="KW-0812">Transmembrane</keyword>
<feature type="transmembrane region" description="Helical" evidence="1">
    <location>
        <begin position="200"/>
        <end position="221"/>
    </location>
</feature>
<organism evidence="3 4">
    <name type="scientific">Pseudoalteromonas gelatinilytica</name>
    <dbReference type="NCBI Taxonomy" id="1703256"/>
    <lineage>
        <taxon>Bacteria</taxon>
        <taxon>Pseudomonadati</taxon>
        <taxon>Pseudomonadota</taxon>
        <taxon>Gammaproteobacteria</taxon>
        <taxon>Alteromonadales</taxon>
        <taxon>Pseudoalteromonadaceae</taxon>
        <taxon>Pseudoalteromonas</taxon>
    </lineage>
</organism>
<reference evidence="3 4" key="1">
    <citation type="submission" date="2018-09" db="EMBL/GenBank/DDBJ databases">
        <title>Identification of marine bacteria producing industrial enzymes.</title>
        <authorList>
            <person name="Cheng T.H."/>
            <person name="Saidin J."/>
            <person name="Muhd D.D."/>
            <person name="Isa M.N.M."/>
            <person name="Bakar M.F.A."/>
            <person name="Ismail N."/>
        </authorList>
    </citation>
    <scope>NUCLEOTIDE SEQUENCE [LARGE SCALE GENOMIC DNA]</scope>
    <source>
        <strain evidence="3 4">MNAD 1.6</strain>
    </source>
</reference>
<evidence type="ECO:0000256" key="2">
    <source>
        <dbReference type="SAM" id="SignalP"/>
    </source>
</evidence>
<feature type="transmembrane region" description="Helical" evidence="1">
    <location>
        <begin position="322"/>
        <end position="348"/>
    </location>
</feature>
<feature type="transmembrane region" description="Helical" evidence="1">
    <location>
        <begin position="355"/>
        <end position="377"/>
    </location>
</feature>
<evidence type="ECO:0000256" key="1">
    <source>
        <dbReference type="SAM" id="Phobius"/>
    </source>
</evidence>
<proteinExistence type="predicted"/>
<dbReference type="EMBL" id="QYSE01000002">
    <property type="protein sequence ID" value="RJF35219.1"/>
    <property type="molecule type" value="Genomic_DNA"/>
</dbReference>
<accession>A0A3A3EL04</accession>
<comment type="caution">
    <text evidence="3">The sequence shown here is derived from an EMBL/GenBank/DDBJ whole genome shotgun (WGS) entry which is preliminary data.</text>
</comment>
<feature type="transmembrane region" description="Helical" evidence="1">
    <location>
        <begin position="268"/>
        <end position="285"/>
    </location>
</feature>
<feature type="signal peptide" evidence="2">
    <location>
        <begin position="1"/>
        <end position="24"/>
    </location>
</feature>
<dbReference type="Proteomes" id="UP000265938">
    <property type="component" value="Unassembled WGS sequence"/>
</dbReference>
<keyword evidence="1" id="KW-0472">Membrane</keyword>
<keyword evidence="1" id="KW-1133">Transmembrane helix</keyword>
<feature type="chain" id="PRO_5017182959" evidence="2">
    <location>
        <begin position="25"/>
        <end position="381"/>
    </location>
</feature>